<proteinExistence type="predicted"/>
<reference evidence="3" key="1">
    <citation type="journal article" date="2019" name="Int. J. Syst. Evol. Microbiol.">
        <title>The Global Catalogue of Microorganisms (GCM) 10K type strain sequencing project: providing services to taxonomists for standard genome sequencing and annotation.</title>
        <authorList>
            <consortium name="The Broad Institute Genomics Platform"/>
            <consortium name="The Broad Institute Genome Sequencing Center for Infectious Disease"/>
            <person name="Wu L."/>
            <person name="Ma J."/>
        </authorList>
    </citation>
    <scope>NUCLEOTIDE SEQUENCE [LARGE SCALE GENOMIC DNA]</scope>
    <source>
        <strain evidence="3">KACC 12633</strain>
    </source>
</reference>
<keyword evidence="1" id="KW-0472">Membrane</keyword>
<evidence type="ECO:0000256" key="1">
    <source>
        <dbReference type="SAM" id="Phobius"/>
    </source>
</evidence>
<comment type="caution">
    <text evidence="2">The sequence shown here is derived from an EMBL/GenBank/DDBJ whole genome shotgun (WGS) entry which is preliminary data.</text>
</comment>
<protein>
    <submittedName>
        <fullName evidence="2">Flp family type IVb pilin</fullName>
    </submittedName>
</protein>
<feature type="transmembrane region" description="Helical" evidence="1">
    <location>
        <begin position="21"/>
        <end position="49"/>
    </location>
</feature>
<evidence type="ECO:0000313" key="3">
    <source>
        <dbReference type="Proteomes" id="UP001596150"/>
    </source>
</evidence>
<dbReference type="EMBL" id="JBHSML010000032">
    <property type="protein sequence ID" value="MFC5519065.1"/>
    <property type="molecule type" value="Genomic_DNA"/>
</dbReference>
<dbReference type="RefSeq" id="WP_266346044.1">
    <property type="nucleotide sequence ID" value="NZ_JAPKNH010000013.1"/>
</dbReference>
<gene>
    <name evidence="2" type="ORF">ACFPP9_25095</name>
</gene>
<keyword evidence="1" id="KW-1133">Transmembrane helix</keyword>
<accession>A0ABW0Q2K5</accession>
<evidence type="ECO:0000313" key="2">
    <source>
        <dbReference type="EMBL" id="MFC5519065.1"/>
    </source>
</evidence>
<organism evidence="2 3">
    <name type="scientific">Kaistia terrae</name>
    <dbReference type="NCBI Taxonomy" id="537017"/>
    <lineage>
        <taxon>Bacteria</taxon>
        <taxon>Pseudomonadati</taxon>
        <taxon>Pseudomonadota</taxon>
        <taxon>Alphaproteobacteria</taxon>
        <taxon>Hyphomicrobiales</taxon>
        <taxon>Kaistiaceae</taxon>
        <taxon>Kaistia</taxon>
    </lineage>
</organism>
<keyword evidence="1" id="KW-0812">Transmembrane</keyword>
<dbReference type="Proteomes" id="UP001596150">
    <property type="component" value="Unassembled WGS sequence"/>
</dbReference>
<keyword evidence="3" id="KW-1185">Reference proteome</keyword>
<name>A0ABW0Q2K5_9HYPH</name>
<sequence length="59" mass="6254">MNAAAGHSLLRFLRARRGPIALEYGLIIGVIVLALIAVTFTSGGIVALYERVAAMAWQA</sequence>